<dbReference type="Proteomes" id="UP000663860">
    <property type="component" value="Unassembled WGS sequence"/>
</dbReference>
<protein>
    <submittedName>
        <fullName evidence="2">Uncharacterized protein</fullName>
    </submittedName>
</protein>
<sequence length="416" mass="48587">MKNRFDMRRNSTTDLFPRIDRNDDRDRRQSDVQNPNLTIHQWLDGHQPNIDPTTNSSRRERRSTSFDSTSSNPRQRTVLPYLPNPRWNGPSRNNDRRRGITIESTLYRSRKPRAISMSTINPSSAPNSPRPSISIDFHIEQENLPPIISSPLPSPSPNILSKDHYCSLELNCLLPANDKKLINLIRQIIPDGFEQLIPVFIKLQVLIVPDMFLEINKQRLTYKQLSERCRLIILMRKDEHCTLYQQHLQRLYGNGLLDNNSSLSYEGHLALLETYRDQIEYELNKRIKHWNSIPMISSTTKTNVPEHSSLSGRLSSNQKSSKNNHLIRLNGDDDLLNISTSDNLDYQWKQKSVVFVIEKGMDLFRKITSLSFSVLTNIHSNEQHTTHDSYKQNLVKEFKQWLYLWSTLYTNDNHIN</sequence>
<evidence type="ECO:0000313" key="6">
    <source>
        <dbReference type="Proteomes" id="UP000663860"/>
    </source>
</evidence>
<dbReference type="EMBL" id="CAJOAZ010001216">
    <property type="protein sequence ID" value="CAF3782952.1"/>
    <property type="molecule type" value="Genomic_DNA"/>
</dbReference>
<evidence type="ECO:0000313" key="3">
    <source>
        <dbReference type="EMBL" id="CAF0934931.1"/>
    </source>
</evidence>
<accession>A0A814A9E6</accession>
<feature type="region of interest" description="Disordered" evidence="1">
    <location>
        <begin position="301"/>
        <end position="322"/>
    </location>
</feature>
<organism evidence="2 6">
    <name type="scientific">Adineta steineri</name>
    <dbReference type="NCBI Taxonomy" id="433720"/>
    <lineage>
        <taxon>Eukaryota</taxon>
        <taxon>Metazoa</taxon>
        <taxon>Spiralia</taxon>
        <taxon>Gnathifera</taxon>
        <taxon>Rotifera</taxon>
        <taxon>Eurotatoria</taxon>
        <taxon>Bdelloidea</taxon>
        <taxon>Adinetida</taxon>
        <taxon>Adinetidae</taxon>
        <taxon>Adineta</taxon>
    </lineage>
</organism>
<dbReference type="EMBL" id="CAJOBB010000345">
    <property type="protein sequence ID" value="CAF3657001.1"/>
    <property type="molecule type" value="Genomic_DNA"/>
</dbReference>
<name>A0A814A9E6_9BILA</name>
<reference evidence="2" key="1">
    <citation type="submission" date="2021-02" db="EMBL/GenBank/DDBJ databases">
        <authorList>
            <person name="Nowell W R."/>
        </authorList>
    </citation>
    <scope>NUCLEOTIDE SEQUENCE</scope>
</reference>
<comment type="caution">
    <text evidence="2">The sequence shown here is derived from an EMBL/GenBank/DDBJ whole genome shotgun (WGS) entry which is preliminary data.</text>
</comment>
<dbReference type="Proteomes" id="UP000663844">
    <property type="component" value="Unassembled WGS sequence"/>
</dbReference>
<feature type="region of interest" description="Disordered" evidence="1">
    <location>
        <begin position="1"/>
        <end position="103"/>
    </location>
</feature>
<dbReference type="AlphaFoldDB" id="A0A814A9E6"/>
<evidence type="ECO:0000256" key="1">
    <source>
        <dbReference type="SAM" id="MobiDB-lite"/>
    </source>
</evidence>
<evidence type="ECO:0000313" key="5">
    <source>
        <dbReference type="EMBL" id="CAF3782952.1"/>
    </source>
</evidence>
<evidence type="ECO:0000313" key="4">
    <source>
        <dbReference type="EMBL" id="CAF3657001.1"/>
    </source>
</evidence>
<gene>
    <name evidence="2" type="ORF">IZO911_LOCUS12770</name>
    <name evidence="3" type="ORF">JYZ213_LOCUS12388</name>
    <name evidence="4" type="ORF">KXQ929_LOCUS8084</name>
    <name evidence="5" type="ORF">OXD698_LOCUS17243</name>
</gene>
<evidence type="ECO:0000313" key="2">
    <source>
        <dbReference type="EMBL" id="CAF0910894.1"/>
    </source>
</evidence>
<dbReference type="EMBL" id="CAJNOE010000100">
    <property type="protein sequence ID" value="CAF0910894.1"/>
    <property type="molecule type" value="Genomic_DNA"/>
</dbReference>
<feature type="compositionally biased region" description="Basic and acidic residues" evidence="1">
    <location>
        <begin position="1"/>
        <end position="30"/>
    </location>
</feature>
<dbReference type="Proteomes" id="UP000663845">
    <property type="component" value="Unassembled WGS sequence"/>
</dbReference>
<dbReference type="Proteomes" id="UP000663868">
    <property type="component" value="Unassembled WGS sequence"/>
</dbReference>
<proteinExistence type="predicted"/>
<dbReference type="EMBL" id="CAJNOG010000096">
    <property type="protein sequence ID" value="CAF0934931.1"/>
    <property type="molecule type" value="Genomic_DNA"/>
</dbReference>